<keyword evidence="2" id="KW-1185">Reference proteome</keyword>
<gene>
    <name evidence="1" type="ORF">EG244_19400</name>
</gene>
<dbReference type="Proteomes" id="UP000282125">
    <property type="component" value="Unassembled WGS sequence"/>
</dbReference>
<organism evidence="1 2">
    <name type="scientific">Falsigemmobacter faecalis</name>
    <dbReference type="NCBI Taxonomy" id="2488730"/>
    <lineage>
        <taxon>Bacteria</taxon>
        <taxon>Pseudomonadati</taxon>
        <taxon>Pseudomonadota</taxon>
        <taxon>Alphaproteobacteria</taxon>
        <taxon>Rhodobacterales</taxon>
        <taxon>Paracoccaceae</taxon>
        <taxon>Falsigemmobacter</taxon>
    </lineage>
</organism>
<evidence type="ECO:0000313" key="1">
    <source>
        <dbReference type="EMBL" id="RRH68361.1"/>
    </source>
</evidence>
<dbReference type="AlphaFoldDB" id="A0A3P3D2R4"/>
<protein>
    <submittedName>
        <fullName evidence="1">Uncharacterized protein</fullName>
    </submittedName>
</protein>
<dbReference type="RefSeq" id="WP_124966812.1">
    <property type="nucleotide sequence ID" value="NZ_RRAZ01000057.1"/>
</dbReference>
<accession>A0A3P3D2R4</accession>
<reference evidence="1 2" key="1">
    <citation type="submission" date="2018-11" db="EMBL/GenBank/DDBJ databases">
        <title>Gemmobacter sp. nov., YIM 102744-1 draft genome.</title>
        <authorList>
            <person name="Li G."/>
            <person name="Jiang Y."/>
        </authorList>
    </citation>
    <scope>NUCLEOTIDE SEQUENCE [LARGE SCALE GENOMIC DNA]</scope>
    <source>
        <strain evidence="1 2">YIM 102744-1</strain>
    </source>
</reference>
<name>A0A3P3D2R4_9RHOB</name>
<evidence type="ECO:0000313" key="2">
    <source>
        <dbReference type="Proteomes" id="UP000282125"/>
    </source>
</evidence>
<comment type="caution">
    <text evidence="1">The sequence shown here is derived from an EMBL/GenBank/DDBJ whole genome shotgun (WGS) entry which is preliminary data.</text>
</comment>
<dbReference type="EMBL" id="RRAZ01000057">
    <property type="protein sequence ID" value="RRH68361.1"/>
    <property type="molecule type" value="Genomic_DNA"/>
</dbReference>
<proteinExistence type="predicted"/>
<sequence length="124" mass="13858">MEENKEKLRKLALEVDERNKDLGTPLAQELRAALDQNDMAFIELVCSVAANDVRRDIAALSAIESEGPSCSFIAPDDGKKYYIFDSQGGVSRCYQAGDLSQKEYFFRDGVRERNGLAFLSAKWA</sequence>